<reference evidence="2 3" key="1">
    <citation type="submission" date="2017-11" db="EMBL/GenBank/DDBJ databases">
        <title>De-novo sequencing of pomegranate (Punica granatum L.) genome.</title>
        <authorList>
            <person name="Akparov Z."/>
            <person name="Amiraslanov A."/>
            <person name="Hajiyeva S."/>
            <person name="Abbasov M."/>
            <person name="Kaur K."/>
            <person name="Hamwieh A."/>
            <person name="Solovyev V."/>
            <person name="Salamov A."/>
            <person name="Braich B."/>
            <person name="Kosarev P."/>
            <person name="Mahmoud A."/>
            <person name="Hajiyev E."/>
            <person name="Babayeva S."/>
            <person name="Izzatullayeva V."/>
            <person name="Mammadov A."/>
            <person name="Mammadov A."/>
            <person name="Sharifova S."/>
            <person name="Ojaghi J."/>
            <person name="Eynullazada K."/>
            <person name="Bayramov B."/>
            <person name="Abdulazimova A."/>
            <person name="Shahmuradov I."/>
        </authorList>
    </citation>
    <scope>NUCLEOTIDE SEQUENCE [LARGE SCALE GENOMIC DNA]</scope>
    <source>
        <strain evidence="3">cv. AG2017</strain>
        <tissue evidence="2">Leaf</tissue>
    </source>
</reference>
<dbReference type="GeneID" id="116201833"/>
<dbReference type="AlphaFoldDB" id="A0A2I0KVX1"/>
<dbReference type="STRING" id="22663.A0A2I0KVX1"/>
<dbReference type="GO" id="GO:0052689">
    <property type="term" value="F:carboxylic ester hydrolase activity"/>
    <property type="evidence" value="ECO:0007669"/>
    <property type="project" value="TreeGrafter"/>
</dbReference>
<name>A0A2I0KVX1_PUNGR</name>
<dbReference type="PANTHER" id="PTHR23024">
    <property type="entry name" value="ARYLACETAMIDE DEACETYLASE"/>
    <property type="match status" value="1"/>
</dbReference>
<dbReference type="GO" id="GO:0009860">
    <property type="term" value="P:pollen tube growth"/>
    <property type="evidence" value="ECO:0007669"/>
    <property type="project" value="TreeGrafter"/>
</dbReference>
<proteinExistence type="inferred from homology"/>
<protein>
    <submittedName>
        <fullName evidence="2">Uncharacterized protein</fullName>
    </submittedName>
</protein>
<dbReference type="PANTHER" id="PTHR23024:SF434">
    <property type="entry name" value="ALPHA_BETA HYDROLASE FOLD-3 DOMAIN-CONTAINING PROTEIN"/>
    <property type="match status" value="1"/>
</dbReference>
<keyword evidence="3" id="KW-1185">Reference proteome</keyword>
<evidence type="ECO:0000313" key="2">
    <source>
        <dbReference type="EMBL" id="PKI72622.1"/>
    </source>
</evidence>
<dbReference type="Gene3D" id="3.40.50.1820">
    <property type="entry name" value="alpha/beta hydrolase"/>
    <property type="match status" value="1"/>
</dbReference>
<accession>A0A2I0KVX1</accession>
<dbReference type="OrthoDB" id="408631at2759"/>
<comment type="caution">
    <text evidence="2">The sequence shown here is derived from an EMBL/GenBank/DDBJ whole genome shotgun (WGS) entry which is preliminary data.</text>
</comment>
<dbReference type="SUPFAM" id="SSF53474">
    <property type="entry name" value="alpha/beta-Hydrolases"/>
    <property type="match status" value="1"/>
</dbReference>
<dbReference type="Pfam" id="PF07859">
    <property type="entry name" value="Abhydrolase_3"/>
    <property type="match status" value="1"/>
</dbReference>
<dbReference type="InterPro" id="IPR050466">
    <property type="entry name" value="Carboxylest/Gibb_receptor"/>
</dbReference>
<dbReference type="InterPro" id="IPR013094">
    <property type="entry name" value="AB_hydrolase_3"/>
</dbReference>
<dbReference type="EMBL" id="PGOL01000319">
    <property type="protein sequence ID" value="PKI72622.1"/>
    <property type="molecule type" value="Genomic_DNA"/>
</dbReference>
<dbReference type="Proteomes" id="UP000233551">
    <property type="component" value="Unassembled WGS sequence"/>
</dbReference>
<sequence>MPYAPRQAAVCQLILVLFNSDEMTKPSEATDSGHRDALAAVPWLSRAAVNVLLKLRDMALRPDGTVNRGFLNIIDLKSSPNPKPVHGISSSDFTVDPSRNLWFRLFVPDASTAAGSGPLPLIVYFHGGGYATMSAASVPYDGFCRRLAGEVHALVASVEYRLSPEHRFPCQYDDGFDALKFIAENSATVLPGNADLSRCFIAGDSAGGNLAHHVAVRAAQSKLEQVKIRGLIAIQPFFSGLERTESEVRNEKAPIFTVAQADWFWRAFLPEGADRDHPAANVTGPNAVDISVLPEFPATIVFAGGVDPLHDWQVKYSEWLRRSGKEAELVQYPNMVHGFWVFPELLEATQLISKIKDFITQRSSNQMSE</sequence>
<organism evidence="2 3">
    <name type="scientific">Punica granatum</name>
    <name type="common">Pomegranate</name>
    <dbReference type="NCBI Taxonomy" id="22663"/>
    <lineage>
        <taxon>Eukaryota</taxon>
        <taxon>Viridiplantae</taxon>
        <taxon>Streptophyta</taxon>
        <taxon>Embryophyta</taxon>
        <taxon>Tracheophyta</taxon>
        <taxon>Spermatophyta</taxon>
        <taxon>Magnoliopsida</taxon>
        <taxon>eudicotyledons</taxon>
        <taxon>Gunneridae</taxon>
        <taxon>Pentapetalae</taxon>
        <taxon>rosids</taxon>
        <taxon>malvids</taxon>
        <taxon>Myrtales</taxon>
        <taxon>Lythraceae</taxon>
        <taxon>Punica</taxon>
    </lineage>
</organism>
<evidence type="ECO:0000313" key="3">
    <source>
        <dbReference type="Proteomes" id="UP000233551"/>
    </source>
</evidence>
<comment type="similarity">
    <text evidence="1">Belongs to the 'GDXG' lipolytic enzyme family.</text>
</comment>
<gene>
    <name evidence="2" type="ORF">CRG98_006999</name>
</gene>
<dbReference type="InterPro" id="IPR029058">
    <property type="entry name" value="AB_hydrolase_fold"/>
</dbReference>
<evidence type="ECO:0000256" key="1">
    <source>
        <dbReference type="ARBA" id="ARBA00010515"/>
    </source>
</evidence>